<accession>A0A0E0RGR0</accession>
<keyword evidence="3" id="KW-1185">Reference proteome</keyword>
<feature type="compositionally biased region" description="Polar residues" evidence="1">
    <location>
        <begin position="1"/>
        <end position="13"/>
    </location>
</feature>
<feature type="region of interest" description="Disordered" evidence="1">
    <location>
        <begin position="1"/>
        <end position="28"/>
    </location>
</feature>
<protein>
    <submittedName>
        <fullName evidence="2">Uncharacterized protein</fullName>
    </submittedName>
</protein>
<reference evidence="3" key="1">
    <citation type="submission" date="2013-06" db="EMBL/GenBank/DDBJ databases">
        <authorList>
            <person name="Zhao Q."/>
        </authorList>
    </citation>
    <scope>NUCLEOTIDE SEQUENCE</scope>
    <source>
        <strain evidence="3">cv. W1943</strain>
    </source>
</reference>
<dbReference type="Proteomes" id="UP000008022">
    <property type="component" value="Unassembled WGS sequence"/>
</dbReference>
<evidence type="ECO:0000313" key="2">
    <source>
        <dbReference type="EnsemblPlants" id="ORUFI12G11610.1"/>
    </source>
</evidence>
<dbReference type="HOGENOM" id="CLU_168570_0_0_1"/>
<evidence type="ECO:0000256" key="1">
    <source>
        <dbReference type="SAM" id="MobiDB-lite"/>
    </source>
</evidence>
<dbReference type="EnsemblPlants" id="ORUFI12G11610.1">
    <property type="protein sequence ID" value="ORUFI12G11610.1"/>
    <property type="gene ID" value="ORUFI12G11610"/>
</dbReference>
<dbReference type="Gramene" id="ORUFI12G11610.1">
    <property type="protein sequence ID" value="ORUFI12G11610.1"/>
    <property type="gene ID" value="ORUFI12G11610"/>
</dbReference>
<reference evidence="2" key="2">
    <citation type="submission" date="2015-06" db="UniProtKB">
        <authorList>
            <consortium name="EnsemblPlants"/>
        </authorList>
    </citation>
    <scope>IDENTIFICATION</scope>
</reference>
<sequence>MAVSNKSSNTSALPQAPSAAATHGDSNNIVTKVMNPSLLHWEHAQREECTSKIHQVRRVSIVLSRDITSRDSSILQQRMQSMSQASDFNMVVNISHALHAAPTQWSGKKLTEELHQQ</sequence>
<evidence type="ECO:0000313" key="3">
    <source>
        <dbReference type="Proteomes" id="UP000008022"/>
    </source>
</evidence>
<organism evidence="2 3">
    <name type="scientific">Oryza rufipogon</name>
    <name type="common">Brownbeard rice</name>
    <name type="synonym">Asian wild rice</name>
    <dbReference type="NCBI Taxonomy" id="4529"/>
    <lineage>
        <taxon>Eukaryota</taxon>
        <taxon>Viridiplantae</taxon>
        <taxon>Streptophyta</taxon>
        <taxon>Embryophyta</taxon>
        <taxon>Tracheophyta</taxon>
        <taxon>Spermatophyta</taxon>
        <taxon>Magnoliopsida</taxon>
        <taxon>Liliopsida</taxon>
        <taxon>Poales</taxon>
        <taxon>Poaceae</taxon>
        <taxon>BOP clade</taxon>
        <taxon>Oryzoideae</taxon>
        <taxon>Oryzeae</taxon>
        <taxon>Oryzinae</taxon>
        <taxon>Oryza</taxon>
    </lineage>
</organism>
<dbReference type="AlphaFoldDB" id="A0A0E0RGR0"/>
<name>A0A0E0RGR0_ORYRU</name>
<proteinExistence type="predicted"/>